<accession>A0A0V0GSF6</accession>
<feature type="region of interest" description="Disordered" evidence="1">
    <location>
        <begin position="1"/>
        <end position="29"/>
    </location>
</feature>
<evidence type="ECO:0000313" key="2">
    <source>
        <dbReference type="EMBL" id="JAP11022.1"/>
    </source>
</evidence>
<organism evidence="2">
    <name type="scientific">Solanum chacoense</name>
    <name type="common">Chaco potato</name>
    <dbReference type="NCBI Taxonomy" id="4108"/>
    <lineage>
        <taxon>Eukaryota</taxon>
        <taxon>Viridiplantae</taxon>
        <taxon>Streptophyta</taxon>
        <taxon>Embryophyta</taxon>
        <taxon>Tracheophyta</taxon>
        <taxon>Spermatophyta</taxon>
        <taxon>Magnoliopsida</taxon>
        <taxon>eudicotyledons</taxon>
        <taxon>Gunneridae</taxon>
        <taxon>Pentapetalae</taxon>
        <taxon>asterids</taxon>
        <taxon>lamiids</taxon>
        <taxon>Solanales</taxon>
        <taxon>Solanaceae</taxon>
        <taxon>Solanoideae</taxon>
        <taxon>Solaneae</taxon>
        <taxon>Solanum</taxon>
    </lineage>
</organism>
<dbReference type="AlphaFoldDB" id="A0A0V0GSF6"/>
<name>A0A0V0GSF6_SOLCH</name>
<proteinExistence type="predicted"/>
<sequence>MFDKMPNGVLEDNSSVTPARTNVDGPNSEDIVDDMVNEDSSHNNDSALHETLLTEVIVATFNNTIE</sequence>
<dbReference type="EMBL" id="GEDG01032058">
    <property type="protein sequence ID" value="JAP11022.1"/>
    <property type="molecule type" value="Transcribed_RNA"/>
</dbReference>
<protein>
    <submittedName>
        <fullName evidence="2">Putative ovule protein</fullName>
    </submittedName>
</protein>
<reference evidence="2" key="1">
    <citation type="submission" date="2015-12" db="EMBL/GenBank/DDBJ databases">
        <title>Gene expression during late stages of embryo sac development: a critical building block for successful pollen-pistil interactions.</title>
        <authorList>
            <person name="Liu Y."/>
            <person name="Joly V."/>
            <person name="Sabar M."/>
            <person name="Matton D.P."/>
        </authorList>
    </citation>
    <scope>NUCLEOTIDE SEQUENCE</scope>
</reference>
<evidence type="ECO:0000256" key="1">
    <source>
        <dbReference type="SAM" id="MobiDB-lite"/>
    </source>
</evidence>